<dbReference type="eggNOG" id="ENOG503469V">
    <property type="taxonomic scope" value="Bacteria"/>
</dbReference>
<feature type="domain" description="GA-like" evidence="5">
    <location>
        <begin position="245"/>
        <end position="293"/>
    </location>
</feature>
<sequence>MVGKNNYKTRAEKAANKKHRFTLKKLSVGVASVAVGATLFLGNGQAVSAEEQPDETEALDQGDETESPDEAEDSEEADLEAAKESAKAELQAAGATSPKLAEYIDFADTVEEVERLKNDFLDVRRQQLEQDQAAEEQPDETETPDQGDETEAPDEAEDSEEADLEAAKETAKAELQAAGATSPKLAEYIDFADSVEEVERLKNDFLDVRRQQVEQDQEVEGEAPEDEGQTPSEPGQEKPEDGSEDEEAQALQAAKESAKAELQAAGATSPKLAEYIDSADSVEEVDRLKNDFLEVRRQQVEQNQAADEDVDNGSDDTEKPGEDDEGETAEEVVYTLYYYTQNTKGKNGATTVKATSVEEALEYFQNFASENGLGDLDWFYNEESKSFTAREKVEADDDSDTEAPDESDTPTDPDDSSDQDGDDDSTDTDDPDDTDEVGSQESVYTLVYLTPNTNGKNGATTVKASSAEQAEKYFKNFVNENGLGDLEWSYDEDTKTFTAIEKSNDTPDTDEDLVEENNETGFSTKEAAEAAAEEALETDKVNNSYSVAQGADGRWYYVLSPNLPEESGDDTQEPDDDVEENNETGFSTKEAAEAAAEE</sequence>
<feature type="compositionally biased region" description="Acidic residues" evidence="2">
    <location>
        <begin position="306"/>
        <end position="330"/>
    </location>
</feature>
<feature type="domain" description="IgG-binding B" evidence="3">
    <location>
        <begin position="328"/>
        <end position="393"/>
    </location>
</feature>
<dbReference type="Proteomes" id="UP000009875">
    <property type="component" value="Unassembled WGS sequence"/>
</dbReference>
<feature type="compositionally biased region" description="Polar residues" evidence="2">
    <location>
        <begin position="450"/>
        <end position="464"/>
    </location>
</feature>
<evidence type="ECO:0000259" key="3">
    <source>
        <dbReference type="Pfam" id="PF01378"/>
    </source>
</evidence>
<feature type="region of interest" description="Disordered" evidence="2">
    <location>
        <begin position="387"/>
        <end position="464"/>
    </location>
</feature>
<dbReference type="Pfam" id="PF01378">
    <property type="entry name" value="IgG_binding_B"/>
    <property type="match status" value="2"/>
</dbReference>
<dbReference type="SUPFAM" id="SSF54358">
    <property type="entry name" value="Immunoglobulin-binding domains"/>
    <property type="match status" value="1"/>
</dbReference>
<feature type="compositionally biased region" description="Acidic residues" evidence="2">
    <location>
        <begin position="566"/>
        <end position="582"/>
    </location>
</feature>
<dbReference type="InterPro" id="IPR040912">
    <property type="entry name" value="DUF5633"/>
</dbReference>
<evidence type="ECO:0000313" key="6">
    <source>
        <dbReference type="EMBL" id="EKU93018.1"/>
    </source>
</evidence>
<feature type="region of interest" description="Disordered" evidence="2">
    <location>
        <begin position="500"/>
        <end position="527"/>
    </location>
</feature>
<feature type="compositionally biased region" description="Acidic residues" evidence="2">
    <location>
        <begin position="132"/>
        <end position="164"/>
    </location>
</feature>
<feature type="domain" description="GA-like" evidence="5">
    <location>
        <begin position="73"/>
        <end position="121"/>
    </location>
</feature>
<evidence type="ECO:0000259" key="4">
    <source>
        <dbReference type="Pfam" id="PF04650"/>
    </source>
</evidence>
<evidence type="ECO:0000256" key="2">
    <source>
        <dbReference type="SAM" id="MobiDB-lite"/>
    </source>
</evidence>
<keyword evidence="1" id="KW-0732">Signal</keyword>
<dbReference type="AlphaFoldDB" id="K9E8M0"/>
<dbReference type="OrthoDB" id="2324743at2"/>
<dbReference type="HOGENOM" id="CLU_530669_0_0_9"/>
<dbReference type="Gene3D" id="3.10.20.10">
    <property type="match status" value="2"/>
</dbReference>
<dbReference type="Pfam" id="PF18656">
    <property type="entry name" value="DUF5633"/>
    <property type="match status" value="1"/>
</dbReference>
<dbReference type="InterPro" id="IPR009063">
    <property type="entry name" value="Ig/albumin-bd_sf"/>
</dbReference>
<evidence type="ECO:0000313" key="7">
    <source>
        <dbReference type="Proteomes" id="UP000009875"/>
    </source>
</evidence>
<feature type="region of interest" description="Disordered" evidence="2">
    <location>
        <begin position="558"/>
        <end position="598"/>
    </location>
</feature>
<organism evidence="6 7">
    <name type="scientific">Alloiococcus otitis ATCC 51267</name>
    <dbReference type="NCBI Taxonomy" id="883081"/>
    <lineage>
        <taxon>Bacteria</taxon>
        <taxon>Bacillati</taxon>
        <taxon>Bacillota</taxon>
        <taxon>Bacilli</taxon>
        <taxon>Lactobacillales</taxon>
        <taxon>Carnobacteriaceae</taxon>
        <taxon>Alloiococcus</taxon>
    </lineage>
</organism>
<feature type="compositionally biased region" description="Acidic residues" evidence="2">
    <location>
        <begin position="507"/>
        <end position="518"/>
    </location>
</feature>
<accession>K9E8M0</accession>
<feature type="domain" description="YSIRK Gram-positive signal peptide" evidence="4">
    <location>
        <begin position="16"/>
        <end position="41"/>
    </location>
</feature>
<dbReference type="InterPro" id="IPR005877">
    <property type="entry name" value="YSIRK_signal_dom"/>
</dbReference>
<dbReference type="InterPro" id="IPR000724">
    <property type="entry name" value="IgG-bd_B"/>
</dbReference>
<gene>
    <name evidence="6" type="ORF">HMPREF9698_01324</name>
</gene>
<keyword evidence="7" id="KW-1185">Reference proteome</keyword>
<reference evidence="6 7" key="1">
    <citation type="submission" date="2012-09" db="EMBL/GenBank/DDBJ databases">
        <title>The Genome Sequence of Alloiococcus otitis ATCC 51267.</title>
        <authorList>
            <consortium name="The Broad Institute Genome Sequencing Platform"/>
            <person name="Earl A."/>
            <person name="Ward D."/>
            <person name="Feldgarden M."/>
            <person name="Gevers D."/>
            <person name="Huys G."/>
            <person name="Walker B."/>
            <person name="Young S.K."/>
            <person name="Zeng Q."/>
            <person name="Gargeya S."/>
            <person name="Fitzgerald M."/>
            <person name="Haas B."/>
            <person name="Abouelleil A."/>
            <person name="Alvarado L."/>
            <person name="Arachchi H.M."/>
            <person name="Berlin A.M."/>
            <person name="Chapman S.B."/>
            <person name="Goldberg J."/>
            <person name="Griggs A."/>
            <person name="Gujja S."/>
            <person name="Hansen M."/>
            <person name="Howarth C."/>
            <person name="Imamovic A."/>
            <person name="Larimer J."/>
            <person name="McCowen C."/>
            <person name="Montmayeur A."/>
            <person name="Murphy C."/>
            <person name="Neiman D."/>
            <person name="Pearson M."/>
            <person name="Priest M."/>
            <person name="Roberts A."/>
            <person name="Saif S."/>
            <person name="Shea T."/>
            <person name="Sisk P."/>
            <person name="Sykes S."/>
            <person name="Wortman J."/>
            <person name="Nusbaum C."/>
            <person name="Birren B."/>
        </authorList>
    </citation>
    <scope>NUCLEOTIDE SEQUENCE [LARGE SCALE GENOMIC DNA]</scope>
    <source>
        <strain evidence="6 7">ATCC 51267</strain>
    </source>
</reference>
<evidence type="ECO:0000256" key="1">
    <source>
        <dbReference type="ARBA" id="ARBA00022729"/>
    </source>
</evidence>
<feature type="region of interest" description="Disordered" evidence="2">
    <location>
        <begin position="205"/>
        <end position="272"/>
    </location>
</feature>
<dbReference type="EMBL" id="AGXA01000029">
    <property type="protein sequence ID" value="EKU93018.1"/>
    <property type="molecule type" value="Genomic_DNA"/>
</dbReference>
<feature type="region of interest" description="Disordered" evidence="2">
    <location>
        <begin position="124"/>
        <end position="185"/>
    </location>
</feature>
<dbReference type="RefSeq" id="WP_003778998.1">
    <property type="nucleotide sequence ID" value="NZ_JH992961.1"/>
</dbReference>
<feature type="compositionally biased region" description="Acidic residues" evidence="2">
    <location>
        <begin position="51"/>
        <end position="79"/>
    </location>
</feature>
<feature type="region of interest" description="Disordered" evidence="2">
    <location>
        <begin position="45"/>
        <end position="100"/>
    </location>
</feature>
<feature type="domain" description="IgG-binding B" evidence="3">
    <location>
        <begin position="436"/>
        <end position="502"/>
    </location>
</feature>
<comment type="caution">
    <text evidence="6">The sequence shown here is derived from an EMBL/GenBank/DDBJ whole genome shotgun (WGS) entry which is preliminary data.</text>
</comment>
<name>K9E8M0_9LACT</name>
<dbReference type="SUPFAM" id="SSF46997">
    <property type="entry name" value="Bacterial immunoglobulin/albumin-binding domains"/>
    <property type="match status" value="3"/>
</dbReference>
<proteinExistence type="predicted"/>
<dbReference type="Pfam" id="PF17573">
    <property type="entry name" value="GA-like"/>
    <property type="match status" value="3"/>
</dbReference>
<dbReference type="STRING" id="883081.HMPREF9698_01324"/>
<dbReference type="Pfam" id="PF04650">
    <property type="entry name" value="YSIRK_signal"/>
    <property type="match status" value="1"/>
</dbReference>
<dbReference type="NCBIfam" id="TIGR01168">
    <property type="entry name" value="YSIRK_signal"/>
    <property type="match status" value="1"/>
</dbReference>
<dbReference type="InterPro" id="IPR035152">
    <property type="entry name" value="GA-like"/>
</dbReference>
<protein>
    <submittedName>
        <fullName evidence="6">YSIRK family Gram-positive signal peptide</fullName>
    </submittedName>
</protein>
<feature type="compositionally biased region" description="Acidic residues" evidence="2">
    <location>
        <begin position="215"/>
        <end position="228"/>
    </location>
</feature>
<feature type="domain" description="GA-like" evidence="5">
    <location>
        <begin position="158"/>
        <end position="206"/>
    </location>
</feature>
<dbReference type="Gene3D" id="1.10.8.40">
    <property type="entry name" value="Albumin-binding domain"/>
    <property type="match status" value="3"/>
</dbReference>
<feature type="non-terminal residue" evidence="6">
    <location>
        <position position="598"/>
    </location>
</feature>
<feature type="compositionally biased region" description="Acidic residues" evidence="2">
    <location>
        <begin position="394"/>
        <end position="438"/>
    </location>
</feature>
<feature type="region of interest" description="Disordered" evidence="2">
    <location>
        <begin position="296"/>
        <end position="333"/>
    </location>
</feature>
<evidence type="ECO:0000259" key="5">
    <source>
        <dbReference type="Pfam" id="PF17573"/>
    </source>
</evidence>